<evidence type="ECO:0000256" key="1">
    <source>
        <dbReference type="ARBA" id="ARBA00005336"/>
    </source>
</evidence>
<dbReference type="SUPFAM" id="SSF52279">
    <property type="entry name" value="Beta-D-glucan exohydrolase, C-terminal domain"/>
    <property type="match status" value="1"/>
</dbReference>
<sequence>MDLRHGARLPRRRVALLAVALAMLAPGLQPAGASAAAGAADCAGVPWMDTSKSPDQRARALLAASSLDQKLRWLDEQSANDPTRTTFTTSAPRELPPGEFEPVTFTMPPQVPCTPTIQYTDAPSAIAGAGAGVTAYPANVSLSSSWDRSLAFEKGAAIGHEAWRKQRNVLLGPGLAGGRDPRSGRTSEYLGEDPVLAGLLAGAYSKGVGADDAEPVQAQLKHFVANEQEIDRNNSSSNVDGRTLREIYTLPFEIAIDRGDVGSVMCSFNQVNHDWACGSDELLNRILREEIGFRGWVVTDFGARHYLTEDPPSLKAGLDQELNAWRYWTPMAIKEQIARGRLSEADVDRAAFRIVRAHIASGLFDVPRLSAPDADVSTPQSEALARKLAERGAVLLKNDGVLPLTGSAKKIAVIGPTAANTPAAGDIDASSVCLHTAPNIPCTASAPLDAITARAQAGGATVTYADGADLETAKATAAAADVAVVFGYYREGEFADRPNISLDGGGDALIGTVASANPNTVVVLQTGGPVLMPWLDSVKGVLEVWYAGEQMGPAIASLLWGDTAPSGKLTHSFPRSEADLPTAGDPRRYPGTFSDGSVVRAPGNTEPRQVDYTEGLKVGYRWYEAQGIEPLFPFGHGLTYTTFRYDKLRVTPGVTNGAREIRIGFRLTNTGRRTGTETAQAYVELPASANEPSKRLLGWKRVTLAPGESRNVQITISAADLADLHLLEYWNPATGKWTTARGSYEISVGTSFDTALKDRFTIR</sequence>
<dbReference type="InterPro" id="IPR001764">
    <property type="entry name" value="Glyco_hydro_3_N"/>
</dbReference>
<accession>A0A840P1V4</accession>
<dbReference type="Gene3D" id="2.60.40.10">
    <property type="entry name" value="Immunoglobulins"/>
    <property type="match status" value="1"/>
</dbReference>
<comment type="similarity">
    <text evidence="1">Belongs to the glycosyl hydrolase 3 family.</text>
</comment>
<proteinExistence type="inferred from homology"/>
<evidence type="ECO:0000256" key="4">
    <source>
        <dbReference type="SAM" id="SignalP"/>
    </source>
</evidence>
<keyword evidence="4" id="KW-0732">Signal</keyword>
<keyword evidence="6" id="KW-0326">Glycosidase</keyword>
<dbReference type="PANTHER" id="PTHR42715:SF10">
    <property type="entry name" value="BETA-GLUCOSIDASE"/>
    <property type="match status" value="1"/>
</dbReference>
<dbReference type="InterPro" id="IPR013783">
    <property type="entry name" value="Ig-like_fold"/>
</dbReference>
<dbReference type="SUPFAM" id="SSF51445">
    <property type="entry name" value="(Trans)glycosidases"/>
    <property type="match status" value="1"/>
</dbReference>
<protein>
    <submittedName>
        <fullName evidence="6">Beta-glucosidase</fullName>
        <ecNumber evidence="6">3.2.1.21</ecNumber>
    </submittedName>
</protein>
<dbReference type="EMBL" id="JACHGN010000006">
    <property type="protein sequence ID" value="MBB5133342.1"/>
    <property type="molecule type" value="Genomic_DNA"/>
</dbReference>
<keyword evidence="7" id="KW-1185">Reference proteome</keyword>
<dbReference type="GO" id="GO:0009251">
    <property type="term" value="P:glucan catabolic process"/>
    <property type="evidence" value="ECO:0007669"/>
    <property type="project" value="TreeGrafter"/>
</dbReference>
<evidence type="ECO:0000313" key="7">
    <source>
        <dbReference type="Proteomes" id="UP000578449"/>
    </source>
</evidence>
<evidence type="ECO:0000313" key="6">
    <source>
        <dbReference type="EMBL" id="MBB5133342.1"/>
    </source>
</evidence>
<name>A0A840P1V4_9ACTN</name>
<dbReference type="InterPro" id="IPR036962">
    <property type="entry name" value="Glyco_hydro_3_N_sf"/>
</dbReference>
<dbReference type="InterPro" id="IPR017853">
    <property type="entry name" value="GH"/>
</dbReference>
<dbReference type="Pfam" id="PF01915">
    <property type="entry name" value="Glyco_hydro_3_C"/>
    <property type="match status" value="1"/>
</dbReference>
<dbReference type="InterPro" id="IPR050288">
    <property type="entry name" value="Cellulose_deg_GH3"/>
</dbReference>
<dbReference type="GO" id="GO:0008422">
    <property type="term" value="F:beta-glucosidase activity"/>
    <property type="evidence" value="ECO:0007669"/>
    <property type="project" value="UniProtKB-EC"/>
</dbReference>
<dbReference type="Pfam" id="PF00933">
    <property type="entry name" value="Glyco_hydro_3"/>
    <property type="match status" value="1"/>
</dbReference>
<evidence type="ECO:0000256" key="2">
    <source>
        <dbReference type="ARBA" id="ARBA00022801"/>
    </source>
</evidence>
<feature type="signal peptide" evidence="4">
    <location>
        <begin position="1"/>
        <end position="31"/>
    </location>
</feature>
<comment type="caution">
    <text evidence="6">The sequence shown here is derived from an EMBL/GenBank/DDBJ whole genome shotgun (WGS) entry which is preliminary data.</text>
</comment>
<organism evidence="6 7">
    <name type="scientific">Thermocatellispora tengchongensis</name>
    <dbReference type="NCBI Taxonomy" id="1073253"/>
    <lineage>
        <taxon>Bacteria</taxon>
        <taxon>Bacillati</taxon>
        <taxon>Actinomycetota</taxon>
        <taxon>Actinomycetes</taxon>
        <taxon>Streptosporangiales</taxon>
        <taxon>Streptosporangiaceae</taxon>
        <taxon>Thermocatellispora</taxon>
    </lineage>
</organism>
<dbReference type="EC" id="3.2.1.21" evidence="6"/>
<evidence type="ECO:0000259" key="5">
    <source>
        <dbReference type="SMART" id="SM01217"/>
    </source>
</evidence>
<dbReference type="PRINTS" id="PR00133">
    <property type="entry name" value="GLHYDRLASE3"/>
</dbReference>
<keyword evidence="2 6" id="KW-0378">Hydrolase</keyword>
<dbReference type="PANTHER" id="PTHR42715">
    <property type="entry name" value="BETA-GLUCOSIDASE"/>
    <property type="match status" value="1"/>
</dbReference>
<dbReference type="SMART" id="SM01217">
    <property type="entry name" value="Fn3_like"/>
    <property type="match status" value="1"/>
</dbReference>
<gene>
    <name evidence="6" type="ORF">HNP84_003068</name>
</gene>
<feature type="domain" description="Fibronectin type III-like" evidence="5">
    <location>
        <begin position="677"/>
        <end position="752"/>
    </location>
</feature>
<feature type="chain" id="PRO_5038423754" evidence="4">
    <location>
        <begin position="32"/>
        <end position="763"/>
    </location>
</feature>
<reference evidence="6 7" key="1">
    <citation type="submission" date="2020-08" db="EMBL/GenBank/DDBJ databases">
        <title>Genomic Encyclopedia of Type Strains, Phase IV (KMG-IV): sequencing the most valuable type-strain genomes for metagenomic binning, comparative biology and taxonomic classification.</title>
        <authorList>
            <person name="Goeker M."/>
        </authorList>
    </citation>
    <scope>NUCLEOTIDE SEQUENCE [LARGE SCALE GENOMIC DNA]</scope>
    <source>
        <strain evidence="6 7">DSM 45615</strain>
    </source>
</reference>
<dbReference type="AlphaFoldDB" id="A0A840P1V4"/>
<dbReference type="RefSeq" id="WP_185050329.1">
    <property type="nucleotide sequence ID" value="NZ_BAABIX010000001.1"/>
</dbReference>
<dbReference type="Proteomes" id="UP000578449">
    <property type="component" value="Unassembled WGS sequence"/>
</dbReference>
<dbReference type="Gene3D" id="3.40.50.1700">
    <property type="entry name" value="Glycoside hydrolase family 3 C-terminal domain"/>
    <property type="match status" value="2"/>
</dbReference>
<evidence type="ECO:0000256" key="3">
    <source>
        <dbReference type="SAM" id="MobiDB-lite"/>
    </source>
</evidence>
<feature type="region of interest" description="Disordered" evidence="3">
    <location>
        <begin position="570"/>
        <end position="606"/>
    </location>
</feature>
<dbReference type="InterPro" id="IPR036881">
    <property type="entry name" value="Glyco_hydro_3_C_sf"/>
</dbReference>
<dbReference type="Gene3D" id="3.20.20.300">
    <property type="entry name" value="Glycoside hydrolase, family 3, N-terminal domain"/>
    <property type="match status" value="2"/>
</dbReference>
<dbReference type="InterPro" id="IPR026891">
    <property type="entry name" value="Fn3-like"/>
</dbReference>
<dbReference type="InterPro" id="IPR002772">
    <property type="entry name" value="Glyco_hydro_3_C"/>
</dbReference>
<dbReference type="Pfam" id="PF14310">
    <property type="entry name" value="Fn3-like"/>
    <property type="match status" value="1"/>
</dbReference>